<dbReference type="Proteomes" id="UP001331761">
    <property type="component" value="Unassembled WGS sequence"/>
</dbReference>
<evidence type="ECO:0000313" key="2">
    <source>
        <dbReference type="EMBL" id="KAK5986813.1"/>
    </source>
</evidence>
<proteinExistence type="predicted"/>
<evidence type="ECO:0000256" key="1">
    <source>
        <dbReference type="SAM" id="MobiDB-lite"/>
    </source>
</evidence>
<dbReference type="InterPro" id="IPR038765">
    <property type="entry name" value="Papain-like_cys_pep_sf"/>
</dbReference>
<dbReference type="SUPFAM" id="SSF54001">
    <property type="entry name" value="Cysteine proteinases"/>
    <property type="match status" value="1"/>
</dbReference>
<gene>
    <name evidence="2" type="ORF">GCK32_008647</name>
</gene>
<name>A0AAN8GFC3_TRICO</name>
<feature type="compositionally biased region" description="Polar residues" evidence="1">
    <location>
        <begin position="12"/>
        <end position="21"/>
    </location>
</feature>
<keyword evidence="3" id="KW-1185">Reference proteome</keyword>
<dbReference type="Gene3D" id="3.40.395.10">
    <property type="entry name" value="Adenoviral Proteinase, Chain A"/>
    <property type="match status" value="1"/>
</dbReference>
<dbReference type="EMBL" id="WIXE01000185">
    <property type="protein sequence ID" value="KAK5986813.1"/>
    <property type="molecule type" value="Genomic_DNA"/>
</dbReference>
<organism evidence="2 3">
    <name type="scientific">Trichostrongylus colubriformis</name>
    <name type="common">Black scour worm</name>
    <dbReference type="NCBI Taxonomy" id="6319"/>
    <lineage>
        <taxon>Eukaryota</taxon>
        <taxon>Metazoa</taxon>
        <taxon>Ecdysozoa</taxon>
        <taxon>Nematoda</taxon>
        <taxon>Chromadorea</taxon>
        <taxon>Rhabditida</taxon>
        <taxon>Rhabditina</taxon>
        <taxon>Rhabditomorpha</taxon>
        <taxon>Strongyloidea</taxon>
        <taxon>Trichostrongylidae</taxon>
        <taxon>Trichostrongylus</taxon>
    </lineage>
</organism>
<comment type="caution">
    <text evidence="2">The sequence shown here is derived from an EMBL/GenBank/DDBJ whole genome shotgun (WGS) entry which is preliminary data.</text>
</comment>
<evidence type="ECO:0000313" key="3">
    <source>
        <dbReference type="Proteomes" id="UP001331761"/>
    </source>
</evidence>
<dbReference type="AlphaFoldDB" id="A0AAN8GFC3"/>
<accession>A0AAN8GFC3</accession>
<reference evidence="2 3" key="1">
    <citation type="submission" date="2019-10" db="EMBL/GenBank/DDBJ databases">
        <title>Assembly and Annotation for the nematode Trichostrongylus colubriformis.</title>
        <authorList>
            <person name="Martin J."/>
        </authorList>
    </citation>
    <scope>NUCLEOTIDE SEQUENCE [LARGE SCALE GENOMIC DNA]</scope>
    <source>
        <strain evidence="2">G859</strain>
        <tissue evidence="2">Whole worm</tissue>
    </source>
</reference>
<sequence length="729" mass="81422">MSQDWEPHLQQGGLSSTALNMGQNGSGGLGMIYPRGENVRPVYNLPQGTPPIQGVQRPVGNLNVQYVQYRSPPCFNTQMMEVRPQYPSSCPSRGRIFIKPGKQGGQRYSCGQITQGSSNTFNTPTVGILPPPPIRMQNNQQSTAPYQQLHQREQMVFPATSVQPAPLSTSNGNIMCVTETGGHNSVYLHLVAVGARENAFQPASGVHFSHSEISFAVKCADQDKDIKEIRILINERHIRQIAYTPGRGTRKYLAFLLSDIRRSNLHKELQDHECSRYWDLILYVRFPSCAEKDVLSKLRGYYGSRFRYVASDEWKTMPDLSRNIAHVMRYARYLDRVTKQCQENVRSEFASQGCAPAQHASVSSRKVTNIYRDETQTDGSNGVAATDLHATQGASNVLHEVQAVEDKNNNFLGTDTSTSAIKPGDYSSDWDTSQVTQPEMVSSSINTTSCQSALEGTTPALTDSTAVSVSDNANFGKNYRTASEFFASFRGLDDGNDFPADFLEEKKPDVAEHMAKKHEEPLTLEDDDDETASEELKFKDGVSMTVNVARDNLLSGALMNGDMASFYIVHYIPHAMLPDDWPKKDKVLFANSDMFPMIKRKCSDKLFLECEEVTAETVKKVFATRKGATSTVLQKLLESELSVIPIFWENHWVLALLQMYPFEKDSVSGRFIIIDSKFDDAKNAYILKKMSLSTHECFSQALRLGLILIGKPPQLENFPCSLIVSKDEQ</sequence>
<protein>
    <submittedName>
        <fullName evidence="2">Uncharacterized protein</fullName>
    </submittedName>
</protein>
<feature type="region of interest" description="Disordered" evidence="1">
    <location>
        <begin position="1"/>
        <end position="21"/>
    </location>
</feature>